<evidence type="ECO:0000313" key="2">
    <source>
        <dbReference type="Proteomes" id="UP000033188"/>
    </source>
</evidence>
<protein>
    <submittedName>
        <fullName evidence="1">Uncharacterized protein</fullName>
    </submittedName>
</protein>
<dbReference type="EMBL" id="LK391709">
    <property type="protein sequence ID" value="CDR96292.1"/>
    <property type="molecule type" value="Genomic_DNA"/>
</dbReference>
<reference evidence="2" key="1">
    <citation type="journal article" date="2014" name="Nucleic Acids Res.">
        <title>The evolutionary dynamics of variant antigen genes in Babesia reveal a history of genomic innovation underlying host-parasite interaction.</title>
        <authorList>
            <person name="Jackson A.P."/>
            <person name="Otto T.D."/>
            <person name="Darby A."/>
            <person name="Ramaprasad A."/>
            <person name="Xia D."/>
            <person name="Echaide I.E."/>
            <person name="Farber M."/>
            <person name="Gahlot S."/>
            <person name="Gamble J."/>
            <person name="Gupta D."/>
            <person name="Gupta Y."/>
            <person name="Jackson L."/>
            <person name="Malandrin L."/>
            <person name="Malas T.B."/>
            <person name="Moussa E."/>
            <person name="Nair M."/>
            <person name="Reid A.J."/>
            <person name="Sanders M."/>
            <person name="Sharma J."/>
            <person name="Tracey A."/>
            <person name="Quail M.A."/>
            <person name="Weir W."/>
            <person name="Wastling J.M."/>
            <person name="Hall N."/>
            <person name="Willadsen P."/>
            <person name="Lingelbach K."/>
            <person name="Shiels B."/>
            <person name="Tait A."/>
            <person name="Berriman M."/>
            <person name="Allred D.R."/>
            <person name="Pain A."/>
        </authorList>
    </citation>
    <scope>NUCLEOTIDE SEQUENCE [LARGE SCALE GENOMIC DNA]</scope>
    <source>
        <strain evidence="2">Bond</strain>
    </source>
</reference>
<evidence type="ECO:0000313" key="1">
    <source>
        <dbReference type="EMBL" id="CDR96292.1"/>
    </source>
</evidence>
<dbReference type="STRING" id="5866.A0A061D8L8"/>
<dbReference type="KEGG" id="bbig:BBBOND_0301960"/>
<dbReference type="VEuPathDB" id="PiroplasmaDB:BBBOND_0301960"/>
<keyword evidence="2" id="KW-1185">Reference proteome</keyword>
<proteinExistence type="predicted"/>
<dbReference type="OMA" id="YIVENIY"/>
<dbReference type="OrthoDB" id="198735at2759"/>
<dbReference type="RefSeq" id="XP_012768478.1">
    <property type="nucleotide sequence ID" value="XM_012913024.1"/>
</dbReference>
<dbReference type="AlphaFoldDB" id="A0A061D8L8"/>
<gene>
    <name evidence="1" type="ORF">BBBOND_0301960</name>
</gene>
<organism evidence="1 2">
    <name type="scientific">Babesia bigemina</name>
    <dbReference type="NCBI Taxonomy" id="5866"/>
    <lineage>
        <taxon>Eukaryota</taxon>
        <taxon>Sar</taxon>
        <taxon>Alveolata</taxon>
        <taxon>Apicomplexa</taxon>
        <taxon>Aconoidasida</taxon>
        <taxon>Piroplasmida</taxon>
        <taxon>Babesiidae</taxon>
        <taxon>Babesia</taxon>
    </lineage>
</organism>
<name>A0A061D8L8_BABBI</name>
<dbReference type="Proteomes" id="UP000033188">
    <property type="component" value="Chromosome 3"/>
</dbReference>
<sequence>MGLVFPIRFSLRRLSGGAAKPHWGEPPKNRWQPFLPDRHHYGEHATYNGFVLLLRGLRPRIERACCATFKTVSDVASLLYRPLARSVLKHNPDIRYQLVALVSFFGTTRAITKYYSDMYQGIVDLTSLLQLGVADDLNEQGFWNSAKEDRDERIKYFEKEQNRLNKLWENAFKRAVVTQSFDALCEDVIPRSDDVNTGVLPQVSWRFNMIPYGRDNEDAVVFDTPAHDAPLRAMALNFTYNNLSGDWGDYINRQDNKNALLRPARQMFTDIYIPGTK</sequence>
<accession>A0A061D8L8</accession>
<dbReference type="GeneID" id="24564833"/>